<protein>
    <submittedName>
        <fullName evidence="5">Transcriptional regulator BetI</fullName>
    </submittedName>
</protein>
<dbReference type="GO" id="GO:0003677">
    <property type="term" value="F:DNA binding"/>
    <property type="evidence" value="ECO:0007669"/>
    <property type="project" value="UniProtKB-UniRule"/>
</dbReference>
<dbReference type="SUPFAM" id="SSF46689">
    <property type="entry name" value="Homeodomain-like"/>
    <property type="match status" value="1"/>
</dbReference>
<keyword evidence="6" id="KW-1185">Reference proteome</keyword>
<evidence type="ECO:0000256" key="2">
    <source>
        <dbReference type="PROSITE-ProRule" id="PRU00335"/>
    </source>
</evidence>
<name>A0A1T0A8K2_9GAMM</name>
<reference evidence="4 6" key="1">
    <citation type="submission" date="2017-02" db="EMBL/GenBank/DDBJ databases">
        <title>Draft genome sequence of Moraxella caviae CCUG 355 type strain.</title>
        <authorList>
            <person name="Engstrom-Jakobsson H."/>
            <person name="Salva-Serra F."/>
            <person name="Thorell K."/>
            <person name="Gonzales-Siles L."/>
            <person name="Karlsson R."/>
            <person name="Boulund F."/>
            <person name="Engstrand L."/>
            <person name="Moore E."/>
        </authorList>
    </citation>
    <scope>NUCLEOTIDE SEQUENCE [LARGE SCALE GENOMIC DNA]</scope>
    <source>
        <strain evidence="4 6">CCUG 355</strain>
    </source>
</reference>
<feature type="DNA-binding region" description="H-T-H motif" evidence="2">
    <location>
        <begin position="29"/>
        <end position="48"/>
    </location>
</feature>
<dbReference type="STRING" id="34060.B0181_02380"/>
<proteinExistence type="predicted"/>
<dbReference type="PRINTS" id="PR00455">
    <property type="entry name" value="HTHTETR"/>
</dbReference>
<dbReference type="InterPro" id="IPR009057">
    <property type="entry name" value="Homeodomain-like_sf"/>
</dbReference>
<keyword evidence="1 2" id="KW-0238">DNA-binding</keyword>
<dbReference type="InterPro" id="IPR001647">
    <property type="entry name" value="HTH_TetR"/>
</dbReference>
<reference evidence="5 7" key="2">
    <citation type="submission" date="2018-06" db="EMBL/GenBank/DDBJ databases">
        <authorList>
            <consortium name="Pathogen Informatics"/>
            <person name="Doyle S."/>
        </authorList>
    </citation>
    <scope>NUCLEOTIDE SEQUENCE [LARGE SCALE GENOMIC DNA]</scope>
    <source>
        <strain evidence="5 7">NCTC10293</strain>
    </source>
</reference>
<dbReference type="AlphaFoldDB" id="A0A1T0A8K2"/>
<dbReference type="PROSITE" id="PS50977">
    <property type="entry name" value="HTH_TETR_2"/>
    <property type="match status" value="1"/>
</dbReference>
<dbReference type="InterPro" id="IPR036271">
    <property type="entry name" value="Tet_transcr_reg_TetR-rel_C_sf"/>
</dbReference>
<dbReference type="Gene3D" id="1.10.357.10">
    <property type="entry name" value="Tetracycline Repressor, domain 2"/>
    <property type="match status" value="1"/>
</dbReference>
<gene>
    <name evidence="4" type="ORF">B0181_02380</name>
    <name evidence="5" type="ORF">NCTC10293_00061</name>
</gene>
<evidence type="ECO:0000313" key="6">
    <source>
        <dbReference type="Proteomes" id="UP000190435"/>
    </source>
</evidence>
<dbReference type="PANTHER" id="PTHR43479">
    <property type="entry name" value="ACREF/ENVCD OPERON REPRESSOR-RELATED"/>
    <property type="match status" value="1"/>
</dbReference>
<evidence type="ECO:0000256" key="1">
    <source>
        <dbReference type="ARBA" id="ARBA00023125"/>
    </source>
</evidence>
<dbReference type="InterPro" id="IPR050624">
    <property type="entry name" value="HTH-type_Tx_Regulator"/>
</dbReference>
<dbReference type="Proteomes" id="UP000255279">
    <property type="component" value="Unassembled WGS sequence"/>
</dbReference>
<dbReference type="SUPFAM" id="SSF48498">
    <property type="entry name" value="Tetracyclin repressor-like, C-terminal domain"/>
    <property type="match status" value="1"/>
</dbReference>
<feature type="domain" description="HTH tetR-type" evidence="3">
    <location>
        <begin position="6"/>
        <end position="66"/>
    </location>
</feature>
<accession>A0A1T0A8K2</accession>
<dbReference type="EMBL" id="MUXU01000018">
    <property type="protein sequence ID" value="OOR91949.1"/>
    <property type="molecule type" value="Genomic_DNA"/>
</dbReference>
<dbReference type="RefSeq" id="WP_078275933.1">
    <property type="nucleotide sequence ID" value="NZ_MUXU01000018.1"/>
</dbReference>
<dbReference type="PANTHER" id="PTHR43479:SF11">
    <property type="entry name" value="ACREF_ENVCD OPERON REPRESSOR-RELATED"/>
    <property type="match status" value="1"/>
</dbReference>
<organism evidence="4 6">
    <name type="scientific">Moraxella caviae</name>
    <dbReference type="NCBI Taxonomy" id="34060"/>
    <lineage>
        <taxon>Bacteria</taxon>
        <taxon>Pseudomonadati</taxon>
        <taxon>Pseudomonadota</taxon>
        <taxon>Gammaproteobacteria</taxon>
        <taxon>Moraxellales</taxon>
        <taxon>Moraxellaceae</taxon>
        <taxon>Moraxella</taxon>
    </lineage>
</organism>
<evidence type="ECO:0000259" key="3">
    <source>
        <dbReference type="PROSITE" id="PS50977"/>
    </source>
</evidence>
<sequence length="228" mass="25034">MQKRIEQNKKSIIAAAKSLVGDGGFKHAQIVAIAEMAGVSHGLVYRYFDNKSALMVQVLRDVAGHEIQILQAIAKSELAPDKKLHKAVATFVKRALNSPHTAYAFMLEPVDDIEFEKARVAIKHDIARAIETILQQGKAAGVLSVENIHTAALCIVGAMTFSVIEPFYYEYQQREGRQDADGAAIDDLNSVNPNQALSAHRTQGLDDEYRVQFSQQVADLCVNLAKTS</sequence>
<evidence type="ECO:0000313" key="5">
    <source>
        <dbReference type="EMBL" id="STZ09751.1"/>
    </source>
</evidence>
<evidence type="ECO:0000313" key="7">
    <source>
        <dbReference type="Proteomes" id="UP000255279"/>
    </source>
</evidence>
<dbReference type="Pfam" id="PF00440">
    <property type="entry name" value="TetR_N"/>
    <property type="match status" value="1"/>
</dbReference>
<evidence type="ECO:0000313" key="4">
    <source>
        <dbReference type="EMBL" id="OOR91949.1"/>
    </source>
</evidence>
<dbReference type="Proteomes" id="UP000190435">
    <property type="component" value="Unassembled WGS sequence"/>
</dbReference>
<dbReference type="EMBL" id="UGQE01000001">
    <property type="protein sequence ID" value="STZ09751.1"/>
    <property type="molecule type" value="Genomic_DNA"/>
</dbReference>